<sequence>MRFITAGVLSLCVTATLAAPARVSRRSTMNGSQKPLGDTIKVDRVRVDSVDRSRVFVDIPLTLAEITSAEIGAPASSVRFYGTLDTEQPESEMIRVVVDLKSLRAARKNPDCDFAFRKERKPDLDYLYEFDPEERLAVFSREDTGLWSVRCLCMDSFKSGYKAGMESTVPSSSVEDVEWVEVPEEEPVFKPEDVEEVPDFREEEPKEVTEIFEETTEVTTEVVTKVTTKVTTEFTRKNSADEDTEETAEQTYEENIEIESSSRAMRHSIDSEEYTPEAEETDDMKRQRGVAVNEFDIEII</sequence>
<reference evidence="3 4" key="1">
    <citation type="submission" date="2019-06" db="EMBL/GenBank/DDBJ databases">
        <authorList>
            <person name="Palmer J.M."/>
        </authorList>
    </citation>
    <scope>NUCLEOTIDE SEQUENCE [LARGE SCALE GENOMIC DNA]</scope>
    <source>
        <strain evidence="3 4">TWF106</strain>
    </source>
</reference>
<name>A0A6G1MEW3_ORBOL</name>
<protein>
    <submittedName>
        <fullName evidence="3">Uncharacterized protein</fullName>
    </submittedName>
</protein>
<feature type="compositionally biased region" description="Acidic residues" evidence="1">
    <location>
        <begin position="271"/>
        <end position="282"/>
    </location>
</feature>
<feature type="region of interest" description="Disordered" evidence="1">
    <location>
        <begin position="234"/>
        <end position="287"/>
    </location>
</feature>
<feature type="signal peptide" evidence="2">
    <location>
        <begin position="1"/>
        <end position="18"/>
    </location>
</feature>
<comment type="caution">
    <text evidence="3">The sequence shown here is derived from an EMBL/GenBank/DDBJ whole genome shotgun (WGS) entry which is preliminary data.</text>
</comment>
<accession>A0A6G1MEW3</accession>
<dbReference type="Proteomes" id="UP000472727">
    <property type="component" value="Unassembled WGS sequence"/>
</dbReference>
<evidence type="ECO:0000313" key="3">
    <source>
        <dbReference type="EMBL" id="KAF3223346.1"/>
    </source>
</evidence>
<keyword evidence="2" id="KW-0732">Signal</keyword>
<organism evidence="3 4">
    <name type="scientific">Orbilia oligospora</name>
    <name type="common">Nematode-trapping fungus</name>
    <name type="synonym">Arthrobotrys oligospora</name>
    <dbReference type="NCBI Taxonomy" id="2813651"/>
    <lineage>
        <taxon>Eukaryota</taxon>
        <taxon>Fungi</taxon>
        <taxon>Dikarya</taxon>
        <taxon>Ascomycota</taxon>
        <taxon>Pezizomycotina</taxon>
        <taxon>Orbiliomycetes</taxon>
        <taxon>Orbiliales</taxon>
        <taxon>Orbiliaceae</taxon>
        <taxon>Orbilia</taxon>
    </lineage>
</organism>
<feature type="chain" id="PRO_5041172613" evidence="2">
    <location>
        <begin position="19"/>
        <end position="300"/>
    </location>
</feature>
<gene>
    <name evidence="3" type="ORF">TWF106_005119</name>
</gene>
<proteinExistence type="predicted"/>
<feature type="compositionally biased region" description="Acidic residues" evidence="1">
    <location>
        <begin position="241"/>
        <end position="257"/>
    </location>
</feature>
<evidence type="ECO:0000256" key="1">
    <source>
        <dbReference type="SAM" id="MobiDB-lite"/>
    </source>
</evidence>
<dbReference type="EMBL" id="WIWS01000023">
    <property type="protein sequence ID" value="KAF3223346.1"/>
    <property type="molecule type" value="Genomic_DNA"/>
</dbReference>
<evidence type="ECO:0000313" key="4">
    <source>
        <dbReference type="Proteomes" id="UP000472727"/>
    </source>
</evidence>
<dbReference type="AlphaFoldDB" id="A0A6G1MEW3"/>
<evidence type="ECO:0000256" key="2">
    <source>
        <dbReference type="SAM" id="SignalP"/>
    </source>
</evidence>